<feature type="region of interest" description="Disordered" evidence="1">
    <location>
        <begin position="1"/>
        <end position="40"/>
    </location>
</feature>
<dbReference type="AlphaFoldDB" id="A0A183A4Q6"/>
<proteinExistence type="predicted"/>
<feature type="compositionally biased region" description="Polar residues" evidence="1">
    <location>
        <begin position="25"/>
        <end position="35"/>
    </location>
</feature>
<dbReference type="WBParaSite" id="ECPE_0000194101-mRNA-1">
    <property type="protein sequence ID" value="ECPE_0000194101-mRNA-1"/>
    <property type="gene ID" value="ECPE_0000194101"/>
</dbReference>
<evidence type="ECO:0000313" key="3">
    <source>
        <dbReference type="Proteomes" id="UP000272942"/>
    </source>
</evidence>
<reference evidence="4" key="1">
    <citation type="submission" date="2016-06" db="UniProtKB">
        <authorList>
            <consortium name="WormBaseParasite"/>
        </authorList>
    </citation>
    <scope>IDENTIFICATION</scope>
</reference>
<evidence type="ECO:0000313" key="2">
    <source>
        <dbReference type="EMBL" id="VDP50118.1"/>
    </source>
</evidence>
<keyword evidence="3" id="KW-1185">Reference proteome</keyword>
<feature type="compositionally biased region" description="Basic and acidic residues" evidence="1">
    <location>
        <begin position="8"/>
        <end position="24"/>
    </location>
</feature>
<evidence type="ECO:0000313" key="4">
    <source>
        <dbReference type="WBParaSite" id="ECPE_0000194101-mRNA-1"/>
    </source>
</evidence>
<name>A0A183A4Q6_9TREM</name>
<evidence type="ECO:0000256" key="1">
    <source>
        <dbReference type="SAM" id="MobiDB-lite"/>
    </source>
</evidence>
<dbReference type="EMBL" id="UZAN01019638">
    <property type="protein sequence ID" value="VDP50118.1"/>
    <property type="molecule type" value="Genomic_DNA"/>
</dbReference>
<organism evidence="4">
    <name type="scientific">Echinostoma caproni</name>
    <dbReference type="NCBI Taxonomy" id="27848"/>
    <lineage>
        <taxon>Eukaryota</taxon>
        <taxon>Metazoa</taxon>
        <taxon>Spiralia</taxon>
        <taxon>Lophotrochozoa</taxon>
        <taxon>Platyhelminthes</taxon>
        <taxon>Trematoda</taxon>
        <taxon>Digenea</taxon>
        <taxon>Plagiorchiida</taxon>
        <taxon>Echinostomata</taxon>
        <taxon>Echinostomatoidea</taxon>
        <taxon>Echinostomatidae</taxon>
        <taxon>Echinostoma</taxon>
    </lineage>
</organism>
<protein>
    <submittedName>
        <fullName evidence="2 4">Uncharacterized protein</fullName>
    </submittedName>
</protein>
<sequence length="96" mass="10648">MEVLGGKMNEDSSEVKSTDRRQHQADNSTEQTDANSVIDEGIVRDAVEAINTTSPMLSDPDASRECVIPDHPVSSRCVPTETSLKQWRQLVDLKLH</sequence>
<accession>A0A183A4Q6</accession>
<dbReference type="Proteomes" id="UP000272942">
    <property type="component" value="Unassembled WGS sequence"/>
</dbReference>
<reference evidence="2 3" key="2">
    <citation type="submission" date="2018-11" db="EMBL/GenBank/DDBJ databases">
        <authorList>
            <consortium name="Pathogen Informatics"/>
        </authorList>
    </citation>
    <scope>NUCLEOTIDE SEQUENCE [LARGE SCALE GENOMIC DNA]</scope>
    <source>
        <strain evidence="2 3">Egypt</strain>
    </source>
</reference>
<gene>
    <name evidence="2" type="ORF">ECPE_LOCUS1941</name>
</gene>